<accession>A0A4R1HDH2</accession>
<organism evidence="4 5">
    <name type="scientific">Pseudonocardia endophytica</name>
    <dbReference type="NCBI Taxonomy" id="401976"/>
    <lineage>
        <taxon>Bacteria</taxon>
        <taxon>Bacillati</taxon>
        <taxon>Actinomycetota</taxon>
        <taxon>Actinomycetes</taxon>
        <taxon>Pseudonocardiales</taxon>
        <taxon>Pseudonocardiaceae</taxon>
        <taxon>Pseudonocardia</taxon>
    </lineage>
</organism>
<dbReference type="Gene3D" id="3.40.630.30">
    <property type="match status" value="1"/>
</dbReference>
<protein>
    <submittedName>
        <fullName evidence="4">Uncharacterized protein (DUF952 family)</fullName>
    </submittedName>
</protein>
<comment type="caution">
    <text evidence="4">The sequence shown here is derived from an EMBL/GenBank/DDBJ whole genome shotgun (WGS) entry which is preliminary data.</text>
</comment>
<dbReference type="EMBL" id="SMFZ01000002">
    <property type="protein sequence ID" value="TCK20107.1"/>
    <property type="molecule type" value="Genomic_DNA"/>
</dbReference>
<dbReference type="SUPFAM" id="SSF55729">
    <property type="entry name" value="Acyl-CoA N-acyltransferases (Nat)"/>
    <property type="match status" value="1"/>
</dbReference>
<dbReference type="PANTHER" id="PTHR43877">
    <property type="entry name" value="AMINOALKYLPHOSPHONATE N-ACETYLTRANSFERASE-RELATED-RELATED"/>
    <property type="match status" value="1"/>
</dbReference>
<dbReference type="Proteomes" id="UP000295560">
    <property type="component" value="Unassembled WGS sequence"/>
</dbReference>
<feature type="domain" description="N-acetyltransferase" evidence="3">
    <location>
        <begin position="232"/>
        <end position="372"/>
    </location>
</feature>
<dbReference type="PANTHER" id="PTHR43877:SF1">
    <property type="entry name" value="ACETYLTRANSFERASE"/>
    <property type="match status" value="1"/>
</dbReference>
<keyword evidence="5" id="KW-1185">Reference proteome</keyword>
<dbReference type="InterPro" id="IPR050832">
    <property type="entry name" value="Bact_Acetyltransf"/>
</dbReference>
<sequence length="372" mass="39661">MTDVLLHLCSPPEWRAALEAGVVAPPSLTDVGFVHLSTADQVALPAERLFAGRRDMVLLAVDPGRLERAGIEVRWEPGVPGDPESMRFPHAYGAIPATAVLGVLPYRPDDDGRFSAPEVPPLDDAGRGRLLQPSILRRTATREVGIAGGVAVLTDSVPSSMLHNQLLVGPGVDTATLVAEADRVLGGAGLTHAAAYVLAPAPGDADALRADGWRIEDLVTMCAPVADLPDATGTELVETVDLDELRPLFDASWRERVPGITDDQAAHLTDRYRIEDAVVALHCYAVREGDRVVATCLLKRDGGTAWLDAVETVPDARRRGHANALIRAAAATARDAGCDLVALDTWADDWKRAWYARLGFTDAGHALAAVRD</sequence>
<dbReference type="PROSITE" id="PS51186">
    <property type="entry name" value="GNAT"/>
    <property type="match status" value="1"/>
</dbReference>
<proteinExistence type="predicted"/>
<evidence type="ECO:0000313" key="5">
    <source>
        <dbReference type="Proteomes" id="UP000295560"/>
    </source>
</evidence>
<evidence type="ECO:0000259" key="3">
    <source>
        <dbReference type="PROSITE" id="PS51186"/>
    </source>
</evidence>
<evidence type="ECO:0000256" key="1">
    <source>
        <dbReference type="ARBA" id="ARBA00022679"/>
    </source>
</evidence>
<dbReference type="Gene3D" id="3.20.170.20">
    <property type="entry name" value="Protein of unknown function DUF952"/>
    <property type="match status" value="1"/>
</dbReference>
<dbReference type="SUPFAM" id="SSF56399">
    <property type="entry name" value="ADP-ribosylation"/>
    <property type="match status" value="1"/>
</dbReference>
<gene>
    <name evidence="4" type="ORF">EV378_4056</name>
</gene>
<dbReference type="InterPro" id="IPR009297">
    <property type="entry name" value="DUF952"/>
</dbReference>
<evidence type="ECO:0000256" key="2">
    <source>
        <dbReference type="ARBA" id="ARBA00023315"/>
    </source>
</evidence>
<keyword evidence="1" id="KW-0808">Transferase</keyword>
<dbReference type="Pfam" id="PF00583">
    <property type="entry name" value="Acetyltransf_1"/>
    <property type="match status" value="1"/>
</dbReference>
<dbReference type="GO" id="GO:0016747">
    <property type="term" value="F:acyltransferase activity, transferring groups other than amino-acyl groups"/>
    <property type="evidence" value="ECO:0007669"/>
    <property type="project" value="InterPro"/>
</dbReference>
<dbReference type="Pfam" id="PF06108">
    <property type="entry name" value="DUF952"/>
    <property type="match status" value="1"/>
</dbReference>
<name>A0A4R1HDH2_PSEEN</name>
<reference evidence="4 5" key="1">
    <citation type="submission" date="2019-03" db="EMBL/GenBank/DDBJ databases">
        <title>Sequencing the genomes of 1000 actinobacteria strains.</title>
        <authorList>
            <person name="Klenk H.-P."/>
        </authorList>
    </citation>
    <scope>NUCLEOTIDE SEQUENCE [LARGE SCALE GENOMIC DNA]</scope>
    <source>
        <strain evidence="4 5">DSM 44969</strain>
    </source>
</reference>
<keyword evidence="2" id="KW-0012">Acyltransferase</keyword>
<dbReference type="RefSeq" id="WP_243653665.1">
    <property type="nucleotide sequence ID" value="NZ_SMFZ01000002.1"/>
</dbReference>
<dbReference type="InterPro" id="IPR000182">
    <property type="entry name" value="GNAT_dom"/>
</dbReference>
<dbReference type="AlphaFoldDB" id="A0A4R1HDH2"/>
<dbReference type="InterPro" id="IPR016181">
    <property type="entry name" value="Acyl_CoA_acyltransferase"/>
</dbReference>
<evidence type="ECO:0000313" key="4">
    <source>
        <dbReference type="EMBL" id="TCK20107.1"/>
    </source>
</evidence>